<accession>A0AAN9GDF5</accession>
<sequence length="335" mass="35668">MDDIWTLIMLSLAMLVGCYLAGVIPLTISLSEEKLKLVTVMGAGLLVGTALAVIIPEGVNAMYTSGGGHHHHHGEEAPAVVKVVEKAAKEAQVADAAGGVGTDHDHEHEQGHDHKNHNMMEEHSIIGISLVVGFVFMLLVDQMGGNFHSHAPPGDAELAIQGPQNRNKITATLGLVVHAAADGVAMGAAITMSETHITMIVFLAIMLHKAPAAFGLVSFLLHENFDRSRIRKHLLCFSVAAPLLTVLTYFGLSQKSTESLSDMHTTGIAMLFSAGTFLYVATVHVLPEISTVQTKHTMADGTVVIRESKGFKNFELLALVAGTIVPVLLAIGHKH</sequence>
<dbReference type="Proteomes" id="UP001374579">
    <property type="component" value="Unassembled WGS sequence"/>
</dbReference>
<comment type="subcellular location">
    <subcellularLocation>
        <location evidence="1">Endomembrane system</location>
        <topology evidence="1">Multi-pass membrane protein</topology>
    </subcellularLocation>
    <subcellularLocation>
        <location evidence="2">Golgi apparatus membrane</location>
    </subcellularLocation>
</comment>
<feature type="transmembrane region" description="Helical" evidence="7">
    <location>
        <begin position="35"/>
        <end position="55"/>
    </location>
</feature>
<dbReference type="InterPro" id="IPR003689">
    <property type="entry name" value="ZIP"/>
</dbReference>
<keyword evidence="6 7" id="KW-0472">Membrane</keyword>
<dbReference type="PANTHER" id="PTHR16133">
    <property type="entry name" value="SOLUTE CARRIER FAMILY 39 ZINC TRANSPORTER , MEMBER 9-RELATED"/>
    <property type="match status" value="1"/>
</dbReference>
<dbReference type="AlphaFoldDB" id="A0AAN9GDF5"/>
<dbReference type="GO" id="GO:0046873">
    <property type="term" value="F:metal ion transmembrane transporter activity"/>
    <property type="evidence" value="ECO:0007669"/>
    <property type="project" value="InterPro"/>
</dbReference>
<comment type="caution">
    <text evidence="8">The sequence shown here is derived from an EMBL/GenBank/DDBJ whole genome shotgun (WGS) entry which is preliminary data.</text>
</comment>
<feature type="transmembrane region" description="Helical" evidence="7">
    <location>
        <begin position="123"/>
        <end position="140"/>
    </location>
</feature>
<keyword evidence="5" id="KW-0333">Golgi apparatus</keyword>
<reference evidence="8 9" key="1">
    <citation type="submission" date="2024-02" db="EMBL/GenBank/DDBJ databases">
        <title>Chromosome-scale genome assembly of the rough periwinkle Littorina saxatilis.</title>
        <authorList>
            <person name="De Jode A."/>
            <person name="Faria R."/>
            <person name="Formenti G."/>
            <person name="Sims Y."/>
            <person name="Smith T.P."/>
            <person name="Tracey A."/>
            <person name="Wood J.M.D."/>
            <person name="Zagrodzka Z.B."/>
            <person name="Johannesson K."/>
            <person name="Butlin R.K."/>
            <person name="Leder E.H."/>
        </authorList>
    </citation>
    <scope>NUCLEOTIDE SEQUENCE [LARGE SCALE GENOMIC DNA]</scope>
    <source>
        <strain evidence="8">Snail1</strain>
        <tissue evidence="8">Muscle</tissue>
    </source>
</reference>
<feature type="transmembrane region" description="Helical" evidence="7">
    <location>
        <begin position="197"/>
        <end position="221"/>
    </location>
</feature>
<dbReference type="GO" id="GO:0000139">
    <property type="term" value="C:Golgi membrane"/>
    <property type="evidence" value="ECO:0007669"/>
    <property type="project" value="UniProtKB-SubCell"/>
</dbReference>
<evidence type="ECO:0000256" key="2">
    <source>
        <dbReference type="ARBA" id="ARBA00004394"/>
    </source>
</evidence>
<dbReference type="EMBL" id="JBAMIC010000008">
    <property type="protein sequence ID" value="KAK7104237.1"/>
    <property type="molecule type" value="Genomic_DNA"/>
</dbReference>
<feature type="transmembrane region" description="Helical" evidence="7">
    <location>
        <begin position="233"/>
        <end position="252"/>
    </location>
</feature>
<evidence type="ECO:0000256" key="1">
    <source>
        <dbReference type="ARBA" id="ARBA00004127"/>
    </source>
</evidence>
<feature type="transmembrane region" description="Helical" evidence="7">
    <location>
        <begin position="264"/>
        <end position="286"/>
    </location>
</feature>
<evidence type="ECO:0000256" key="4">
    <source>
        <dbReference type="ARBA" id="ARBA00022989"/>
    </source>
</evidence>
<keyword evidence="3 7" id="KW-0812">Transmembrane</keyword>
<protein>
    <recommendedName>
        <fullName evidence="10">Zinc transporter ZIP9</fullName>
    </recommendedName>
</protein>
<dbReference type="InterPro" id="IPR045891">
    <property type="entry name" value="ZIP9"/>
</dbReference>
<evidence type="ECO:0008006" key="10">
    <source>
        <dbReference type="Google" id="ProtNLM"/>
    </source>
</evidence>
<keyword evidence="4 7" id="KW-1133">Transmembrane helix</keyword>
<dbReference type="Pfam" id="PF02535">
    <property type="entry name" value="Zip"/>
    <property type="match status" value="1"/>
</dbReference>
<proteinExistence type="predicted"/>
<evidence type="ECO:0000256" key="3">
    <source>
        <dbReference type="ARBA" id="ARBA00022692"/>
    </source>
</evidence>
<feature type="transmembrane region" description="Helical" evidence="7">
    <location>
        <begin position="6"/>
        <end position="28"/>
    </location>
</feature>
<feature type="transmembrane region" description="Helical" evidence="7">
    <location>
        <begin position="316"/>
        <end position="333"/>
    </location>
</feature>
<evidence type="ECO:0000313" key="8">
    <source>
        <dbReference type="EMBL" id="KAK7104237.1"/>
    </source>
</evidence>
<keyword evidence="9" id="KW-1185">Reference proteome</keyword>
<organism evidence="8 9">
    <name type="scientific">Littorina saxatilis</name>
    <dbReference type="NCBI Taxonomy" id="31220"/>
    <lineage>
        <taxon>Eukaryota</taxon>
        <taxon>Metazoa</taxon>
        <taxon>Spiralia</taxon>
        <taxon>Lophotrochozoa</taxon>
        <taxon>Mollusca</taxon>
        <taxon>Gastropoda</taxon>
        <taxon>Caenogastropoda</taxon>
        <taxon>Littorinimorpha</taxon>
        <taxon>Littorinoidea</taxon>
        <taxon>Littorinidae</taxon>
        <taxon>Littorina</taxon>
    </lineage>
</organism>
<name>A0AAN9GDF5_9CAEN</name>
<dbReference type="GO" id="GO:0006829">
    <property type="term" value="P:zinc ion transport"/>
    <property type="evidence" value="ECO:0007669"/>
    <property type="project" value="InterPro"/>
</dbReference>
<gene>
    <name evidence="8" type="ORF">V1264_018991</name>
</gene>
<evidence type="ECO:0000256" key="7">
    <source>
        <dbReference type="SAM" id="Phobius"/>
    </source>
</evidence>
<dbReference type="PANTHER" id="PTHR16133:SF0">
    <property type="entry name" value="ZINC_IRON REGULATED TRANSPORTER-RELATED PROTEIN 102B, ISOFORM E"/>
    <property type="match status" value="1"/>
</dbReference>
<evidence type="ECO:0000313" key="9">
    <source>
        <dbReference type="Proteomes" id="UP001374579"/>
    </source>
</evidence>
<evidence type="ECO:0000256" key="6">
    <source>
        <dbReference type="ARBA" id="ARBA00023136"/>
    </source>
</evidence>
<evidence type="ECO:0000256" key="5">
    <source>
        <dbReference type="ARBA" id="ARBA00023034"/>
    </source>
</evidence>